<keyword evidence="3" id="KW-1185">Reference proteome</keyword>
<dbReference type="AlphaFoldDB" id="A0A4R5FJY9"/>
<reference evidence="2 3" key="1">
    <citation type="submission" date="2019-03" db="EMBL/GenBank/DDBJ databases">
        <title>Draft genome sequences of novel Actinobacteria.</title>
        <authorList>
            <person name="Sahin N."/>
            <person name="Ay H."/>
            <person name="Saygin H."/>
        </authorList>
    </citation>
    <scope>NUCLEOTIDE SEQUENCE [LARGE SCALE GENOMIC DNA]</scope>
    <source>
        <strain evidence="2 3">6K102</strain>
    </source>
</reference>
<name>A0A4R5FJY9_9ACTN</name>
<proteinExistence type="predicted"/>
<gene>
    <name evidence="2" type="ORF">E1295_17220</name>
</gene>
<evidence type="ECO:0000313" key="3">
    <source>
        <dbReference type="Proteomes" id="UP000295136"/>
    </source>
</evidence>
<evidence type="ECO:0000256" key="1">
    <source>
        <dbReference type="SAM" id="SignalP"/>
    </source>
</evidence>
<feature type="signal peptide" evidence="1">
    <location>
        <begin position="1"/>
        <end position="24"/>
    </location>
</feature>
<dbReference type="Proteomes" id="UP000295136">
    <property type="component" value="Unassembled WGS sequence"/>
</dbReference>
<protein>
    <submittedName>
        <fullName evidence="2">Uncharacterized protein</fullName>
    </submittedName>
</protein>
<evidence type="ECO:0000313" key="2">
    <source>
        <dbReference type="EMBL" id="TDE53131.1"/>
    </source>
</evidence>
<dbReference type="RefSeq" id="WP_132631327.1">
    <property type="nucleotide sequence ID" value="NZ_SMLD01000039.1"/>
</dbReference>
<feature type="chain" id="PRO_5020328735" evidence="1">
    <location>
        <begin position="25"/>
        <end position="250"/>
    </location>
</feature>
<comment type="caution">
    <text evidence="2">The sequence shown here is derived from an EMBL/GenBank/DDBJ whole genome shotgun (WGS) entry which is preliminary data.</text>
</comment>
<organism evidence="2 3">
    <name type="scientific">Nonomuraea mesophila</name>
    <dbReference type="NCBI Taxonomy" id="2530382"/>
    <lineage>
        <taxon>Bacteria</taxon>
        <taxon>Bacillati</taxon>
        <taxon>Actinomycetota</taxon>
        <taxon>Actinomycetes</taxon>
        <taxon>Streptosporangiales</taxon>
        <taxon>Streptosporangiaceae</taxon>
        <taxon>Nonomuraea</taxon>
    </lineage>
</organism>
<keyword evidence="1" id="KW-0732">Signal</keyword>
<sequence length="250" mass="26860">MRTLACATTAAALALCGLAAPAEATTAAGTVYGYAWSDGQGRLRIAPKSASFVKRKGFLGYRLKAAAGAREVRLDYSRAAYGRITVACDLKETEGRVALDRKGLGRTRCSPRDLTTELARGPVPVRVEHRGGRAVRVNEFVVADRPGQRSARGTIRRIDDTTVEFASGGKKIRLRPTYATGFSRTTARCTSGWLTGRPVNADANGLGTKPCTPSHLAKVLRTVRHPVLVKIEYTPGADSLDQVWEVFGDA</sequence>
<accession>A0A4R5FJY9</accession>
<dbReference type="EMBL" id="SMLD01000039">
    <property type="protein sequence ID" value="TDE53131.1"/>
    <property type="molecule type" value="Genomic_DNA"/>
</dbReference>